<organism evidence="3 4">
    <name type="scientific">Liquorilactobacillus capillatus DSM 19910</name>
    <dbReference type="NCBI Taxonomy" id="1423731"/>
    <lineage>
        <taxon>Bacteria</taxon>
        <taxon>Bacillati</taxon>
        <taxon>Bacillota</taxon>
        <taxon>Bacilli</taxon>
        <taxon>Lactobacillales</taxon>
        <taxon>Lactobacillaceae</taxon>
        <taxon>Liquorilactobacillus</taxon>
    </lineage>
</organism>
<dbReference type="EMBL" id="AZEF01000020">
    <property type="protein sequence ID" value="KRL01828.1"/>
    <property type="molecule type" value="Genomic_DNA"/>
</dbReference>
<dbReference type="PRINTS" id="PR00099">
    <property type="entry name" value="CPSGATASE"/>
</dbReference>
<proteinExistence type="predicted"/>
<accession>A0A0R1M810</accession>
<dbReference type="PROSITE" id="PS51273">
    <property type="entry name" value="GATASE_TYPE_1"/>
    <property type="match status" value="1"/>
</dbReference>
<dbReference type="SUPFAM" id="SSF52317">
    <property type="entry name" value="Class I glutamine amidotransferase-like"/>
    <property type="match status" value="1"/>
</dbReference>
<dbReference type="OrthoDB" id="9804328at2"/>
<dbReference type="Pfam" id="PF00117">
    <property type="entry name" value="GATase"/>
    <property type="match status" value="1"/>
</dbReference>
<dbReference type="PANTHER" id="PTHR43418">
    <property type="entry name" value="MULTIFUNCTIONAL TRYPTOPHAN BIOSYNTHESIS PROTEIN-RELATED"/>
    <property type="match status" value="1"/>
</dbReference>
<dbReference type="CDD" id="cd01743">
    <property type="entry name" value="GATase1_Anthranilate_Synthase"/>
    <property type="match status" value="1"/>
</dbReference>
<keyword evidence="4" id="KW-1185">Reference proteome</keyword>
<dbReference type="GO" id="GO:0000162">
    <property type="term" value="P:L-tryptophan biosynthetic process"/>
    <property type="evidence" value="ECO:0007669"/>
    <property type="project" value="TreeGrafter"/>
</dbReference>
<dbReference type="GO" id="GO:0005829">
    <property type="term" value="C:cytosol"/>
    <property type="evidence" value="ECO:0007669"/>
    <property type="project" value="TreeGrafter"/>
</dbReference>
<dbReference type="PRINTS" id="PR00097">
    <property type="entry name" value="ANTSNTHASEII"/>
</dbReference>
<dbReference type="Proteomes" id="UP000051621">
    <property type="component" value="Unassembled WGS sequence"/>
</dbReference>
<dbReference type="InterPro" id="IPR029062">
    <property type="entry name" value="Class_I_gatase-like"/>
</dbReference>
<evidence type="ECO:0000259" key="2">
    <source>
        <dbReference type="Pfam" id="PF00117"/>
    </source>
</evidence>
<dbReference type="GO" id="GO:0004049">
    <property type="term" value="F:anthranilate synthase activity"/>
    <property type="evidence" value="ECO:0007669"/>
    <property type="project" value="TreeGrafter"/>
</dbReference>
<dbReference type="RefSeq" id="WP_057743551.1">
    <property type="nucleotide sequence ID" value="NZ_AZEF01000020.1"/>
</dbReference>
<keyword evidence="1" id="KW-0315">Glutamine amidotransferase</keyword>
<comment type="caution">
    <text evidence="3">The sequence shown here is derived from an EMBL/GenBank/DDBJ whole genome shotgun (WGS) entry which is preliminary data.</text>
</comment>
<feature type="domain" description="Glutamine amidotransferase" evidence="2">
    <location>
        <begin position="3"/>
        <end position="188"/>
    </location>
</feature>
<evidence type="ECO:0000313" key="3">
    <source>
        <dbReference type="EMBL" id="KRL01828.1"/>
    </source>
</evidence>
<dbReference type="AlphaFoldDB" id="A0A0R1M810"/>
<evidence type="ECO:0000313" key="4">
    <source>
        <dbReference type="Proteomes" id="UP000051621"/>
    </source>
</evidence>
<name>A0A0R1M810_9LACO</name>
<dbReference type="PRINTS" id="PR00096">
    <property type="entry name" value="GATASE"/>
</dbReference>
<evidence type="ECO:0000256" key="1">
    <source>
        <dbReference type="ARBA" id="ARBA00022962"/>
    </source>
</evidence>
<dbReference type="InterPro" id="IPR006221">
    <property type="entry name" value="TrpG/PapA_dom"/>
</dbReference>
<dbReference type="PANTHER" id="PTHR43418:SF4">
    <property type="entry name" value="MULTIFUNCTIONAL TRYPTOPHAN BIOSYNTHESIS PROTEIN"/>
    <property type="match status" value="1"/>
</dbReference>
<protein>
    <submittedName>
        <fullName evidence="3">Anthranilate synthase, component II</fullName>
    </submittedName>
</protein>
<dbReference type="PATRIC" id="fig|1423731.3.peg.1070"/>
<sequence>MKLLIDNYDSFTYNLYQQVGALAPDIQVYKNDEIDCSMIAKMNPSHIFISPGPGSPKDAGISLKLVQKFTGKIPILGICMGIEVIAAAFGAKIIHAEKLMHGKTSLIQQTMNDPLFDNCPPNFKAARYHSLVIDPQTLPPFFYVTAKASDNSIMSISNAQQKIFGVQFHPESIMTSKTIGNQIIRNFLKIK</sequence>
<dbReference type="FunFam" id="3.40.50.880:FF:000003">
    <property type="entry name" value="Anthranilate synthase component II"/>
    <property type="match status" value="1"/>
</dbReference>
<dbReference type="NCBIfam" id="TIGR00566">
    <property type="entry name" value="trpG_papA"/>
    <property type="match status" value="1"/>
</dbReference>
<dbReference type="InterPro" id="IPR050472">
    <property type="entry name" value="Anth_synth/Amidotransfase"/>
</dbReference>
<dbReference type="Gene3D" id="3.40.50.880">
    <property type="match status" value="1"/>
</dbReference>
<dbReference type="STRING" id="1423731.FC81_GL001039"/>
<gene>
    <name evidence="3" type="ORF">FC81_GL001039</name>
</gene>
<reference evidence="3 4" key="1">
    <citation type="journal article" date="2015" name="Genome Announc.">
        <title>Expanding the biotechnology potential of lactobacilli through comparative genomics of 213 strains and associated genera.</title>
        <authorList>
            <person name="Sun Z."/>
            <person name="Harris H.M."/>
            <person name="McCann A."/>
            <person name="Guo C."/>
            <person name="Argimon S."/>
            <person name="Zhang W."/>
            <person name="Yang X."/>
            <person name="Jeffery I.B."/>
            <person name="Cooney J.C."/>
            <person name="Kagawa T.F."/>
            <person name="Liu W."/>
            <person name="Song Y."/>
            <person name="Salvetti E."/>
            <person name="Wrobel A."/>
            <person name="Rasinkangas P."/>
            <person name="Parkhill J."/>
            <person name="Rea M.C."/>
            <person name="O'Sullivan O."/>
            <person name="Ritari J."/>
            <person name="Douillard F.P."/>
            <person name="Paul Ross R."/>
            <person name="Yang R."/>
            <person name="Briner A.E."/>
            <person name="Felis G.E."/>
            <person name="de Vos W.M."/>
            <person name="Barrangou R."/>
            <person name="Klaenhammer T.R."/>
            <person name="Caufield P.W."/>
            <person name="Cui Y."/>
            <person name="Zhang H."/>
            <person name="O'Toole P.W."/>
        </authorList>
    </citation>
    <scope>NUCLEOTIDE SEQUENCE [LARGE SCALE GENOMIC DNA]</scope>
    <source>
        <strain evidence="3 4">DSM 19910</strain>
    </source>
</reference>
<dbReference type="InterPro" id="IPR017926">
    <property type="entry name" value="GATASE"/>
</dbReference>